<dbReference type="SUPFAM" id="SSF55120">
    <property type="entry name" value="Pseudouridine synthase"/>
    <property type="match status" value="1"/>
</dbReference>
<dbReference type="InterPro" id="IPR015947">
    <property type="entry name" value="PUA-like_sf"/>
</dbReference>
<dbReference type="eggNOG" id="COG0130">
    <property type="taxonomic scope" value="Bacteria"/>
</dbReference>
<accession>A8PNK9</accession>
<dbReference type="PANTHER" id="PTHR13767">
    <property type="entry name" value="TRNA-PSEUDOURIDINE SYNTHASE"/>
    <property type="match status" value="1"/>
</dbReference>
<dbReference type="OrthoDB" id="9802309at2"/>
<dbReference type="Gene3D" id="2.30.130.10">
    <property type="entry name" value="PUA domain"/>
    <property type="match status" value="1"/>
</dbReference>
<comment type="similarity">
    <text evidence="2 5">Belongs to the pseudouridine synthase TruB family. Type 1 subfamily.</text>
</comment>
<dbReference type="RefSeq" id="WP_006035818.1">
    <property type="nucleotide sequence ID" value="NZ_AAQJ02000001.1"/>
</dbReference>
<dbReference type="InterPro" id="IPR002501">
    <property type="entry name" value="PsdUridine_synth_N"/>
</dbReference>
<protein>
    <recommendedName>
        <fullName evidence="5">tRNA pseudouridine synthase B</fullName>
        <ecNumber evidence="5">5.4.99.25</ecNumber>
    </recommendedName>
    <alternativeName>
        <fullName evidence="5">tRNA pseudouridine(55) synthase</fullName>
        <shortName evidence="5">Psi55 synthase</shortName>
    </alternativeName>
    <alternativeName>
        <fullName evidence="5">tRNA pseudouridylate synthase</fullName>
    </alternativeName>
    <alternativeName>
        <fullName evidence="5">tRNA-uridine isomerase</fullName>
    </alternativeName>
</protein>
<dbReference type="EMBL" id="AAQJ02000001">
    <property type="protein sequence ID" value="EDP46853.1"/>
    <property type="molecule type" value="Genomic_DNA"/>
</dbReference>
<dbReference type="FunFam" id="3.30.2350.10:FF:000011">
    <property type="entry name" value="tRNA pseudouridine synthase B"/>
    <property type="match status" value="1"/>
</dbReference>
<gene>
    <name evidence="5 9" type="primary">truB</name>
    <name evidence="9" type="ORF">RICGR_1034</name>
</gene>
<dbReference type="EC" id="5.4.99.25" evidence="5"/>
<feature type="domain" description="Pseudouridine synthase II N-terminal" evidence="6">
    <location>
        <begin position="33"/>
        <end position="183"/>
    </location>
</feature>
<dbReference type="AlphaFoldDB" id="A8PNK9"/>
<dbReference type="GO" id="GO:0003723">
    <property type="term" value="F:RNA binding"/>
    <property type="evidence" value="ECO:0007669"/>
    <property type="project" value="InterPro"/>
</dbReference>
<evidence type="ECO:0000256" key="4">
    <source>
        <dbReference type="ARBA" id="ARBA00023235"/>
    </source>
</evidence>
<dbReference type="PANTHER" id="PTHR13767:SF2">
    <property type="entry name" value="PSEUDOURIDYLATE SYNTHASE TRUB1"/>
    <property type="match status" value="1"/>
</dbReference>
<dbReference type="Pfam" id="PF01509">
    <property type="entry name" value="TruB_N"/>
    <property type="match status" value="1"/>
</dbReference>
<reference evidence="9" key="1">
    <citation type="submission" date="2006-04" db="EMBL/GenBank/DDBJ databases">
        <authorList>
            <person name="Seshadri R."/>
            <person name="Federici B.A."/>
        </authorList>
    </citation>
    <scope>NUCLEOTIDE SEQUENCE [LARGE SCALE GENOMIC DNA]</scope>
</reference>
<feature type="domain" description="tRNA pseudouridine synthase II TruB subfamily 1 C-terminal" evidence="7">
    <location>
        <begin position="247"/>
        <end position="302"/>
    </location>
</feature>
<dbReference type="CDD" id="cd02573">
    <property type="entry name" value="PseudoU_synth_EcTruB"/>
    <property type="match status" value="1"/>
</dbReference>
<comment type="function">
    <text evidence="5">Responsible for synthesis of pseudouridine from uracil-55 in the psi GC loop of transfer RNAs.</text>
</comment>
<dbReference type="InterPro" id="IPR020103">
    <property type="entry name" value="PsdUridine_synth_cat_dom_sf"/>
</dbReference>
<dbReference type="STRING" id="59196.RICGR_1034"/>
<dbReference type="SUPFAM" id="SSF88697">
    <property type="entry name" value="PUA domain-like"/>
    <property type="match status" value="1"/>
</dbReference>
<dbReference type="InterPro" id="IPR015240">
    <property type="entry name" value="tRNA_sdUridine_synth_fam1_C"/>
</dbReference>
<evidence type="ECO:0000256" key="2">
    <source>
        <dbReference type="ARBA" id="ARBA00005642"/>
    </source>
</evidence>
<name>A8PNK9_9COXI</name>
<feature type="domain" description="tRNA pseudouridylate synthase B C-terminal" evidence="8">
    <location>
        <begin position="184"/>
        <end position="236"/>
    </location>
</feature>
<dbReference type="Pfam" id="PF16198">
    <property type="entry name" value="TruB_C_2"/>
    <property type="match status" value="1"/>
</dbReference>
<feature type="active site" description="Nucleophile" evidence="5">
    <location>
        <position position="48"/>
    </location>
</feature>
<dbReference type="NCBIfam" id="TIGR00431">
    <property type="entry name" value="TruB"/>
    <property type="match status" value="1"/>
</dbReference>
<keyword evidence="10" id="KW-1185">Reference proteome</keyword>
<evidence type="ECO:0000313" key="9">
    <source>
        <dbReference type="EMBL" id="EDP46853.1"/>
    </source>
</evidence>
<evidence type="ECO:0000256" key="5">
    <source>
        <dbReference type="HAMAP-Rule" id="MF_01080"/>
    </source>
</evidence>
<evidence type="ECO:0000256" key="3">
    <source>
        <dbReference type="ARBA" id="ARBA00022694"/>
    </source>
</evidence>
<organism evidence="9 10">
    <name type="scientific">Rickettsiella grylli</name>
    <dbReference type="NCBI Taxonomy" id="59196"/>
    <lineage>
        <taxon>Bacteria</taxon>
        <taxon>Pseudomonadati</taxon>
        <taxon>Pseudomonadota</taxon>
        <taxon>Gammaproteobacteria</taxon>
        <taxon>Legionellales</taxon>
        <taxon>Coxiellaceae</taxon>
        <taxon>Rickettsiella</taxon>
    </lineage>
</organism>
<reference evidence="9" key="2">
    <citation type="submission" date="2007-10" db="EMBL/GenBank/DDBJ databases">
        <authorList>
            <person name="Myers G.S."/>
        </authorList>
    </citation>
    <scope>NUCLEOTIDE SEQUENCE [LARGE SCALE GENOMIC DNA]</scope>
</reference>
<comment type="caution">
    <text evidence="9">The sequence shown here is derived from an EMBL/GenBank/DDBJ whole genome shotgun (WGS) entry which is preliminary data.</text>
</comment>
<keyword evidence="3 5" id="KW-0819">tRNA processing</keyword>
<dbReference type="InterPro" id="IPR036974">
    <property type="entry name" value="PUA_sf"/>
</dbReference>
<evidence type="ECO:0000259" key="6">
    <source>
        <dbReference type="Pfam" id="PF01509"/>
    </source>
</evidence>
<dbReference type="Proteomes" id="UP000054075">
    <property type="component" value="Unassembled WGS sequence"/>
</dbReference>
<dbReference type="InterPro" id="IPR014780">
    <property type="entry name" value="tRNA_psdUridine_synth_TruB"/>
</dbReference>
<dbReference type="Gene3D" id="3.30.2350.10">
    <property type="entry name" value="Pseudouridine synthase"/>
    <property type="match status" value="1"/>
</dbReference>
<sequence length="309" mass="34517">MQALRSKKRAITGILLLDKPKGMTSNQALQKVKQLFLADKIGHTGSLDPLATGLLPLCLGEATKFSQFLLNADKRYVVSARLGIKTNTGDAEGEVIKSCPIADYSLNELEAILSHFRGSILQTPPMFSALKYKGQPLYKLARQGIVVERRPRTVKIHCLHLLESNEDKSVLSLEIKCSKGTYIRTLIEDIGESLGCGAYVQNLRRLGVANYCADQMVSLDELQALSQNERYEKLLNLDSLLSEWPIFKVSQAAAYYLYCGRTLLLPNLPKQGLLRLCLKENDRFIGIGEILENGRVMPRRLIDFNKSGF</sequence>
<dbReference type="GO" id="GO:0160148">
    <property type="term" value="F:tRNA pseudouridine(55) synthase activity"/>
    <property type="evidence" value="ECO:0007669"/>
    <property type="project" value="UniProtKB-EC"/>
</dbReference>
<evidence type="ECO:0000313" key="10">
    <source>
        <dbReference type="Proteomes" id="UP000054075"/>
    </source>
</evidence>
<evidence type="ECO:0000256" key="1">
    <source>
        <dbReference type="ARBA" id="ARBA00000385"/>
    </source>
</evidence>
<comment type="catalytic activity">
    <reaction evidence="1 5">
        <text>uridine(55) in tRNA = pseudouridine(55) in tRNA</text>
        <dbReference type="Rhea" id="RHEA:42532"/>
        <dbReference type="Rhea" id="RHEA-COMP:10101"/>
        <dbReference type="Rhea" id="RHEA-COMP:10102"/>
        <dbReference type="ChEBI" id="CHEBI:65314"/>
        <dbReference type="ChEBI" id="CHEBI:65315"/>
        <dbReference type="EC" id="5.4.99.25"/>
    </reaction>
</comment>
<dbReference type="Pfam" id="PF09157">
    <property type="entry name" value="TruB-C_2"/>
    <property type="match status" value="1"/>
</dbReference>
<proteinExistence type="inferred from homology"/>
<evidence type="ECO:0000259" key="7">
    <source>
        <dbReference type="Pfam" id="PF09157"/>
    </source>
</evidence>
<evidence type="ECO:0000259" key="8">
    <source>
        <dbReference type="Pfam" id="PF16198"/>
    </source>
</evidence>
<dbReference type="GO" id="GO:1990481">
    <property type="term" value="P:mRNA pseudouridine synthesis"/>
    <property type="evidence" value="ECO:0007669"/>
    <property type="project" value="TreeGrafter"/>
</dbReference>
<dbReference type="InterPro" id="IPR032819">
    <property type="entry name" value="TruB_C"/>
</dbReference>
<dbReference type="GO" id="GO:0031119">
    <property type="term" value="P:tRNA pseudouridine synthesis"/>
    <property type="evidence" value="ECO:0007669"/>
    <property type="project" value="UniProtKB-UniRule"/>
</dbReference>
<dbReference type="CDD" id="cd21152">
    <property type="entry name" value="PUA_TruB_bacterial"/>
    <property type="match status" value="1"/>
</dbReference>
<keyword evidence="4 5" id="KW-0413">Isomerase</keyword>
<dbReference type="HAMAP" id="MF_01080">
    <property type="entry name" value="TruB_bact"/>
    <property type="match status" value="1"/>
</dbReference>